<dbReference type="EMBL" id="BSDD01000005">
    <property type="protein sequence ID" value="GLH71039.1"/>
    <property type="molecule type" value="Genomic_DNA"/>
</dbReference>
<dbReference type="Gene3D" id="1.25.40.10">
    <property type="entry name" value="Tetratricopeptide repeat domain"/>
    <property type="match status" value="1"/>
</dbReference>
<dbReference type="SUPFAM" id="SSF81901">
    <property type="entry name" value="HCP-like"/>
    <property type="match status" value="1"/>
</dbReference>
<name>A0ABQ5QAG8_9BACT</name>
<feature type="region of interest" description="Disordered" evidence="1">
    <location>
        <begin position="246"/>
        <end position="272"/>
    </location>
</feature>
<reference evidence="3 4" key="1">
    <citation type="journal article" date="2023" name="Antonie Van Leeuwenhoek">
        <title>Mesoterricola silvestris gen. nov., sp. nov., Mesoterricola sediminis sp. nov., Geothrix oryzae sp. nov., Geothrix edaphica sp. nov., Geothrix rubra sp. nov., and Geothrix limicola sp. nov., six novel members of Acidobacteriota isolated from soils.</title>
        <authorList>
            <person name="Itoh H."/>
            <person name="Sugisawa Y."/>
            <person name="Mise K."/>
            <person name="Xu Z."/>
            <person name="Kuniyasu M."/>
            <person name="Ushijima N."/>
            <person name="Kawano K."/>
            <person name="Kobayashi E."/>
            <person name="Shiratori Y."/>
            <person name="Masuda Y."/>
            <person name="Senoo K."/>
        </authorList>
    </citation>
    <scope>NUCLEOTIDE SEQUENCE [LARGE SCALE GENOMIC DNA]</scope>
    <source>
        <strain evidence="3 4">Red803</strain>
    </source>
</reference>
<keyword evidence="2" id="KW-0812">Transmembrane</keyword>
<proteinExistence type="predicted"/>
<organism evidence="3 4">
    <name type="scientific">Geothrix rubra</name>
    <dbReference type="NCBI Taxonomy" id="2927977"/>
    <lineage>
        <taxon>Bacteria</taxon>
        <taxon>Pseudomonadati</taxon>
        <taxon>Acidobacteriota</taxon>
        <taxon>Holophagae</taxon>
        <taxon>Holophagales</taxon>
        <taxon>Holophagaceae</taxon>
        <taxon>Geothrix</taxon>
    </lineage>
</organism>
<dbReference type="SMART" id="SM00671">
    <property type="entry name" value="SEL1"/>
    <property type="match status" value="3"/>
</dbReference>
<comment type="caution">
    <text evidence="3">The sequence shown here is derived from an EMBL/GenBank/DDBJ whole genome shotgun (WGS) entry which is preliminary data.</text>
</comment>
<keyword evidence="2" id="KW-1133">Transmembrane helix</keyword>
<dbReference type="Pfam" id="PF08238">
    <property type="entry name" value="Sel1"/>
    <property type="match status" value="3"/>
</dbReference>
<keyword evidence="4" id="KW-1185">Reference proteome</keyword>
<accession>A0ABQ5QAG8</accession>
<evidence type="ECO:0000313" key="4">
    <source>
        <dbReference type="Proteomes" id="UP001165089"/>
    </source>
</evidence>
<evidence type="ECO:0000256" key="2">
    <source>
        <dbReference type="SAM" id="Phobius"/>
    </source>
</evidence>
<dbReference type="PANTHER" id="PTHR11102">
    <property type="entry name" value="SEL-1-LIKE PROTEIN"/>
    <property type="match status" value="1"/>
</dbReference>
<evidence type="ECO:0000313" key="3">
    <source>
        <dbReference type="EMBL" id="GLH71039.1"/>
    </source>
</evidence>
<evidence type="ECO:0008006" key="5">
    <source>
        <dbReference type="Google" id="ProtNLM"/>
    </source>
</evidence>
<protein>
    <recommendedName>
        <fullName evidence="5">Sel1 repeat family protein</fullName>
    </recommendedName>
</protein>
<feature type="transmembrane region" description="Helical" evidence="2">
    <location>
        <begin position="12"/>
        <end position="33"/>
    </location>
</feature>
<evidence type="ECO:0000256" key="1">
    <source>
        <dbReference type="SAM" id="MobiDB-lite"/>
    </source>
</evidence>
<dbReference type="InterPro" id="IPR006597">
    <property type="entry name" value="Sel1-like"/>
</dbReference>
<dbReference type="InterPro" id="IPR011990">
    <property type="entry name" value="TPR-like_helical_dom_sf"/>
</dbReference>
<sequence>MNWTVLRIEALLPLVQGLGLTLLASAAFAFRLHRQGGRSGVALRRFLRFAAMGFLVTFTLASLWNSRHALAGVTRALRGRPRDQYALGLLRQSGRGFLARDAGKAAAWFRKAADHGDPDAQLALARASLRGEGIPRNPVEAQRLALASAAAGNTDAMLLAGDLLKGQDPARSQALYQQALGLLRARAGRGEAEAMLTLGLLHLQGRGVPADPVESYAWMLAANRRGLPPLERVLLVLTGNRLTPAQRAQAAERAKALGPSAAKRGDAPLSPP</sequence>
<dbReference type="Proteomes" id="UP001165089">
    <property type="component" value="Unassembled WGS sequence"/>
</dbReference>
<feature type="transmembrane region" description="Helical" evidence="2">
    <location>
        <begin position="45"/>
        <end position="64"/>
    </location>
</feature>
<dbReference type="InterPro" id="IPR050767">
    <property type="entry name" value="Sel1_AlgK"/>
</dbReference>
<dbReference type="RefSeq" id="WP_285726890.1">
    <property type="nucleotide sequence ID" value="NZ_BSDD01000005.1"/>
</dbReference>
<gene>
    <name evidence="3" type="ORF">GETHPA_25720</name>
</gene>
<keyword evidence="2" id="KW-0472">Membrane</keyword>
<dbReference type="PANTHER" id="PTHR11102:SF160">
    <property type="entry name" value="ERAD-ASSOCIATED E3 UBIQUITIN-PROTEIN LIGASE COMPONENT HRD3"/>
    <property type="match status" value="1"/>
</dbReference>